<reference evidence="1 2" key="1">
    <citation type="submission" date="2020-07" db="EMBL/GenBank/DDBJ databases">
        <title>Sequencing the genomes of 1000 actinobacteria strains.</title>
        <authorList>
            <person name="Klenk H.-P."/>
        </authorList>
    </citation>
    <scope>NUCLEOTIDE SEQUENCE [LARGE SCALE GENOMIC DNA]</scope>
    <source>
        <strain evidence="1 2">DSM 21350</strain>
    </source>
</reference>
<dbReference type="Gene3D" id="3.40.50.300">
    <property type="entry name" value="P-loop containing nucleotide triphosphate hydrolases"/>
    <property type="match status" value="1"/>
</dbReference>
<proteinExistence type="predicted"/>
<gene>
    <name evidence="1" type="ORF">BJZ21_000379</name>
</gene>
<name>A0A7Y9J9N6_9ACTN</name>
<evidence type="ECO:0000313" key="1">
    <source>
        <dbReference type="EMBL" id="NYD40296.1"/>
    </source>
</evidence>
<sequence length="201" mass="22223">MALRVIGAGLPRTGTESLRFALERLLGGRCAHMRTLPGHPFDCGPGWRLALEGGTPDWDALLEGYVAGVDWPVGLFWRELAGHWPDALVVLSGRDSTEEWLESLFTTVVPAARAGVAPERVGGHDLQLMMRRFAGTVDWDDRAVLGAAYDRWMAEVRATAPAGRLVEWPTGAGWEPLCDALDLPVPDEPFPWTNRRQDWRA</sequence>
<dbReference type="InterPro" id="IPR040632">
    <property type="entry name" value="Sulfotransfer_4"/>
</dbReference>
<protein>
    <recommendedName>
        <fullName evidence="3">Sulfotransferase family protein</fullName>
    </recommendedName>
</protein>
<dbReference type="EMBL" id="JACCBG010000001">
    <property type="protein sequence ID" value="NYD40296.1"/>
    <property type="molecule type" value="Genomic_DNA"/>
</dbReference>
<evidence type="ECO:0008006" key="3">
    <source>
        <dbReference type="Google" id="ProtNLM"/>
    </source>
</evidence>
<keyword evidence="2" id="KW-1185">Reference proteome</keyword>
<accession>A0A7Y9J9N6</accession>
<dbReference type="PANTHER" id="PTHR36978">
    <property type="entry name" value="P-LOOP CONTAINING NUCLEOTIDE TRIPHOSPHATE HYDROLASE"/>
    <property type="match status" value="1"/>
</dbReference>
<dbReference type="RefSeq" id="WP_179662207.1">
    <property type="nucleotide sequence ID" value="NZ_JACCBG010000001.1"/>
</dbReference>
<dbReference type="SUPFAM" id="SSF52540">
    <property type="entry name" value="P-loop containing nucleoside triphosphate hydrolases"/>
    <property type="match status" value="1"/>
</dbReference>
<dbReference type="InterPro" id="IPR027417">
    <property type="entry name" value="P-loop_NTPase"/>
</dbReference>
<comment type="caution">
    <text evidence="1">The sequence shown here is derived from an EMBL/GenBank/DDBJ whole genome shotgun (WGS) entry which is preliminary data.</text>
</comment>
<dbReference type="PANTHER" id="PTHR36978:SF4">
    <property type="entry name" value="P-LOOP CONTAINING NUCLEOSIDE TRIPHOSPHATE HYDROLASE PROTEIN"/>
    <property type="match status" value="1"/>
</dbReference>
<organism evidence="1 2">
    <name type="scientific">Nocardioides panaciterrulae</name>
    <dbReference type="NCBI Taxonomy" id="661492"/>
    <lineage>
        <taxon>Bacteria</taxon>
        <taxon>Bacillati</taxon>
        <taxon>Actinomycetota</taxon>
        <taxon>Actinomycetes</taxon>
        <taxon>Propionibacteriales</taxon>
        <taxon>Nocardioidaceae</taxon>
        <taxon>Nocardioides</taxon>
    </lineage>
</organism>
<dbReference type="AlphaFoldDB" id="A0A7Y9J9N6"/>
<dbReference type="Pfam" id="PF17784">
    <property type="entry name" value="Sulfotransfer_4"/>
    <property type="match status" value="1"/>
</dbReference>
<evidence type="ECO:0000313" key="2">
    <source>
        <dbReference type="Proteomes" id="UP000535511"/>
    </source>
</evidence>
<dbReference type="Proteomes" id="UP000535511">
    <property type="component" value="Unassembled WGS sequence"/>
</dbReference>